<sequence>MLPYPCPSDDGSGTSAPWLPVHRALTPPFLLRCLLGALPSSRCGGCLGTPPSSSVLFTWAPMPPSIACERRSTGGLLPSVVWRTAPGAQFRTWRCVAPGWTGDRSPSSTAGFLSLA</sequence>
<dbReference type="AlphaFoldDB" id="A0A8J5CUV2"/>
<protein>
    <submittedName>
        <fullName evidence="1">Uncharacterized protein</fullName>
    </submittedName>
</protein>
<gene>
    <name evidence="1" type="ORF">GWK47_006617</name>
</gene>
<name>A0A8J5CUV2_CHIOP</name>
<proteinExistence type="predicted"/>
<comment type="caution">
    <text evidence="1">The sequence shown here is derived from an EMBL/GenBank/DDBJ whole genome shotgun (WGS) entry which is preliminary data.</text>
</comment>
<evidence type="ECO:0000313" key="2">
    <source>
        <dbReference type="Proteomes" id="UP000770661"/>
    </source>
</evidence>
<reference evidence="1" key="1">
    <citation type="submission" date="2020-07" db="EMBL/GenBank/DDBJ databases">
        <title>The High-quality genome of the commercially important snow crab, Chionoecetes opilio.</title>
        <authorList>
            <person name="Jeong J.-H."/>
            <person name="Ryu S."/>
        </authorList>
    </citation>
    <scope>NUCLEOTIDE SEQUENCE</scope>
    <source>
        <strain evidence="1">MADBK_172401_WGS</strain>
        <tissue evidence="1">Digestive gland</tissue>
    </source>
</reference>
<dbReference type="EMBL" id="JACEEZ010012382">
    <property type="protein sequence ID" value="KAG0720720.1"/>
    <property type="molecule type" value="Genomic_DNA"/>
</dbReference>
<organism evidence="1 2">
    <name type="scientific">Chionoecetes opilio</name>
    <name type="common">Atlantic snow crab</name>
    <name type="synonym">Cancer opilio</name>
    <dbReference type="NCBI Taxonomy" id="41210"/>
    <lineage>
        <taxon>Eukaryota</taxon>
        <taxon>Metazoa</taxon>
        <taxon>Ecdysozoa</taxon>
        <taxon>Arthropoda</taxon>
        <taxon>Crustacea</taxon>
        <taxon>Multicrustacea</taxon>
        <taxon>Malacostraca</taxon>
        <taxon>Eumalacostraca</taxon>
        <taxon>Eucarida</taxon>
        <taxon>Decapoda</taxon>
        <taxon>Pleocyemata</taxon>
        <taxon>Brachyura</taxon>
        <taxon>Eubrachyura</taxon>
        <taxon>Majoidea</taxon>
        <taxon>Majidae</taxon>
        <taxon>Chionoecetes</taxon>
    </lineage>
</organism>
<accession>A0A8J5CUV2</accession>
<dbReference type="Proteomes" id="UP000770661">
    <property type="component" value="Unassembled WGS sequence"/>
</dbReference>
<evidence type="ECO:0000313" key="1">
    <source>
        <dbReference type="EMBL" id="KAG0720720.1"/>
    </source>
</evidence>
<keyword evidence="2" id="KW-1185">Reference proteome</keyword>